<accession>A0A834ZQR8</accession>
<keyword evidence="2 8" id="KW-0812">Transmembrane</keyword>
<evidence type="ECO:0000256" key="6">
    <source>
        <dbReference type="ARBA" id="ARBA00023136"/>
    </source>
</evidence>
<dbReference type="InterPro" id="IPR026961">
    <property type="entry name" value="PGG_dom"/>
</dbReference>
<dbReference type="SUPFAM" id="SSF48403">
    <property type="entry name" value="Ankyrin repeat"/>
    <property type="match status" value="1"/>
</dbReference>
<feature type="transmembrane region" description="Helical" evidence="8">
    <location>
        <begin position="431"/>
        <end position="453"/>
    </location>
</feature>
<feature type="transmembrane region" description="Helical" evidence="8">
    <location>
        <begin position="465"/>
        <end position="481"/>
    </location>
</feature>
<dbReference type="PROSITE" id="PS50088">
    <property type="entry name" value="ANK_REPEAT"/>
    <property type="match status" value="4"/>
</dbReference>
<dbReference type="InterPro" id="IPR002110">
    <property type="entry name" value="Ankyrin_rpt"/>
</dbReference>
<proteinExistence type="predicted"/>
<protein>
    <recommendedName>
        <fullName evidence="9">PGG domain-containing protein</fullName>
    </recommendedName>
</protein>
<evidence type="ECO:0000256" key="8">
    <source>
        <dbReference type="SAM" id="Phobius"/>
    </source>
</evidence>
<comment type="caution">
    <text evidence="10">The sequence shown here is derived from an EMBL/GenBank/DDBJ whole genome shotgun (WGS) entry which is preliminary data.</text>
</comment>
<comment type="subcellular location">
    <subcellularLocation>
        <location evidence="1">Membrane</location>
        <topology evidence="1">Multi-pass membrane protein</topology>
    </subcellularLocation>
</comment>
<feature type="repeat" description="ANK" evidence="7">
    <location>
        <begin position="187"/>
        <end position="209"/>
    </location>
</feature>
<keyword evidence="5 7" id="KW-0040">ANK repeat</keyword>
<dbReference type="PANTHER" id="PTHR24186:SF46">
    <property type="entry name" value="PROTEIN ACCELERATED CELL DEATH 6-LIKE"/>
    <property type="match status" value="1"/>
</dbReference>
<evidence type="ECO:0000256" key="1">
    <source>
        <dbReference type="ARBA" id="ARBA00004141"/>
    </source>
</evidence>
<dbReference type="Gene3D" id="1.25.40.20">
    <property type="entry name" value="Ankyrin repeat-containing domain"/>
    <property type="match status" value="2"/>
</dbReference>
<evidence type="ECO:0000256" key="7">
    <source>
        <dbReference type="PROSITE-ProRule" id="PRU00023"/>
    </source>
</evidence>
<feature type="transmembrane region" description="Helical" evidence="8">
    <location>
        <begin position="401"/>
        <end position="424"/>
    </location>
</feature>
<feature type="transmembrane region" description="Helical" evidence="8">
    <location>
        <begin position="358"/>
        <end position="381"/>
    </location>
</feature>
<feature type="domain" description="PGG" evidence="9">
    <location>
        <begin position="350"/>
        <end position="460"/>
    </location>
</feature>
<dbReference type="GO" id="GO:0005886">
    <property type="term" value="C:plasma membrane"/>
    <property type="evidence" value="ECO:0007669"/>
    <property type="project" value="TreeGrafter"/>
</dbReference>
<dbReference type="OMA" id="HIRENRQ"/>
<evidence type="ECO:0000256" key="4">
    <source>
        <dbReference type="ARBA" id="ARBA00022989"/>
    </source>
</evidence>
<name>A0A834ZQR8_TETSI</name>
<evidence type="ECO:0000256" key="5">
    <source>
        <dbReference type="ARBA" id="ARBA00023043"/>
    </source>
</evidence>
<evidence type="ECO:0000313" key="11">
    <source>
        <dbReference type="Proteomes" id="UP000655225"/>
    </source>
</evidence>
<keyword evidence="11" id="KW-1185">Reference proteome</keyword>
<dbReference type="PROSITE" id="PS50297">
    <property type="entry name" value="ANK_REP_REGION"/>
    <property type="match status" value="4"/>
</dbReference>
<keyword evidence="6 8" id="KW-0472">Membrane</keyword>
<dbReference type="OrthoDB" id="303876at2759"/>
<dbReference type="Proteomes" id="UP000655225">
    <property type="component" value="Unassembled WGS sequence"/>
</dbReference>
<feature type="repeat" description="ANK" evidence="7">
    <location>
        <begin position="81"/>
        <end position="102"/>
    </location>
</feature>
<dbReference type="SMART" id="SM00248">
    <property type="entry name" value="ANK"/>
    <property type="match status" value="6"/>
</dbReference>
<dbReference type="Pfam" id="PF12796">
    <property type="entry name" value="Ank_2"/>
    <property type="match status" value="2"/>
</dbReference>
<feature type="repeat" description="ANK" evidence="7">
    <location>
        <begin position="152"/>
        <end position="177"/>
    </location>
</feature>
<keyword evidence="3" id="KW-0677">Repeat</keyword>
<keyword evidence="4 8" id="KW-1133">Transmembrane helix</keyword>
<evidence type="ECO:0000313" key="10">
    <source>
        <dbReference type="EMBL" id="KAF8410682.1"/>
    </source>
</evidence>
<dbReference type="EMBL" id="JABCRI010000002">
    <property type="protein sequence ID" value="KAF8410682.1"/>
    <property type="molecule type" value="Genomic_DNA"/>
</dbReference>
<feature type="repeat" description="ANK" evidence="7">
    <location>
        <begin position="221"/>
        <end position="243"/>
    </location>
</feature>
<sequence>MEPWLGCMRYRDSMDPRLYKAAKSGDVDSLKQLVNENPGLLLKVTPHENTALHLAVRLGHKDFVIEAYRGCHVLLTQANLNGDTPLHIAARSGYFSIVSFLVAQIIATSSPKDVENGSEEALEILRWGNNNTALHEAHSLEQNHNLAKNRHHGRTPLHYAASLGDRKMVRRLLQSDAYSIAYLLDKDGLSPLHIAAEKGHTGVIKELIQFCPDSGELLDLSGRNALHVAVTSGKVSVVRYALETTELEGLINQSDNDGNTPLHLATTGHRSWMVRYFTWDKRVDQRAMNKNGQTAIDIDESVRDSSSTLSKVSTPSIWRQLSLPRKWSIREKNNTPSAKQEEEEVATMRTYKQMGHTLLMVATLIATVTFAAAFTMPGGYINNAGPDQGLAALSSSKHLEWFMISDSIAMACSITAACLIFWGAVSGKDSYVYYFASATVLTYIALQATAIAFSTGVVAVLPDRPFVDTMGFIVGIVFHNWKLSVVRYVTKTIEFDGLINQMNNDGTTPFNLATMDQQSWIMRYFLRNRRVEKKKS</sequence>
<dbReference type="Pfam" id="PF13962">
    <property type="entry name" value="PGG"/>
    <property type="match status" value="1"/>
</dbReference>
<evidence type="ECO:0000256" key="3">
    <source>
        <dbReference type="ARBA" id="ARBA00022737"/>
    </source>
</evidence>
<gene>
    <name evidence="10" type="ORF">HHK36_003215</name>
</gene>
<evidence type="ECO:0000256" key="2">
    <source>
        <dbReference type="ARBA" id="ARBA00022692"/>
    </source>
</evidence>
<dbReference type="InterPro" id="IPR036770">
    <property type="entry name" value="Ankyrin_rpt-contain_sf"/>
</dbReference>
<dbReference type="PANTHER" id="PTHR24186">
    <property type="entry name" value="PROTEIN PHOSPHATASE 1 REGULATORY SUBUNIT"/>
    <property type="match status" value="1"/>
</dbReference>
<reference evidence="10 11" key="1">
    <citation type="submission" date="2020-04" db="EMBL/GenBank/DDBJ databases">
        <title>Plant Genome Project.</title>
        <authorList>
            <person name="Zhang R.-G."/>
        </authorList>
    </citation>
    <scope>NUCLEOTIDE SEQUENCE [LARGE SCALE GENOMIC DNA]</scope>
    <source>
        <strain evidence="10">YNK0</strain>
        <tissue evidence="10">Leaf</tissue>
    </source>
</reference>
<dbReference type="AlphaFoldDB" id="A0A834ZQR8"/>
<dbReference type="Pfam" id="PF00023">
    <property type="entry name" value="Ank"/>
    <property type="match status" value="1"/>
</dbReference>
<evidence type="ECO:0000259" key="9">
    <source>
        <dbReference type="Pfam" id="PF13962"/>
    </source>
</evidence>
<organism evidence="10 11">
    <name type="scientific">Tetracentron sinense</name>
    <name type="common">Spur-leaf</name>
    <dbReference type="NCBI Taxonomy" id="13715"/>
    <lineage>
        <taxon>Eukaryota</taxon>
        <taxon>Viridiplantae</taxon>
        <taxon>Streptophyta</taxon>
        <taxon>Embryophyta</taxon>
        <taxon>Tracheophyta</taxon>
        <taxon>Spermatophyta</taxon>
        <taxon>Magnoliopsida</taxon>
        <taxon>Trochodendrales</taxon>
        <taxon>Trochodendraceae</taxon>
        <taxon>Tetracentron</taxon>
    </lineage>
</organism>